<keyword evidence="7" id="KW-0342">GTP-binding</keyword>
<gene>
    <name evidence="9" type="primary">hypB</name>
    <name evidence="9" type="ORF">NCTC10338_01644</name>
</gene>
<dbReference type="Gene3D" id="3.40.50.300">
    <property type="entry name" value="P-loop containing nucleotide triphosphate hydrolases"/>
    <property type="match status" value="1"/>
</dbReference>
<protein>
    <submittedName>
        <fullName evidence="9">Hydrogenase nickel incorporation protein HypB</fullName>
    </submittedName>
</protein>
<keyword evidence="3" id="KW-0479">Metal-binding</keyword>
<dbReference type="InterPro" id="IPR027417">
    <property type="entry name" value="P-loop_NTPase"/>
</dbReference>
<evidence type="ECO:0000256" key="2">
    <source>
        <dbReference type="ARBA" id="ARBA00022596"/>
    </source>
</evidence>
<dbReference type="Pfam" id="PF02492">
    <property type="entry name" value="cobW"/>
    <property type="match status" value="1"/>
</dbReference>
<sequence>MNFMKEVISLKIKLKEEVLTDLNAAATFNRNLFKENKTLVINLMSSPGAGKTTLLEETVKRLADKFNIAVIEGDLATERDAERLRSLGIKTVQINTVGGCHLDARMIAKTIPEFNFESIDILFIENIGNLVCPSGYDLGQDYKVVVLSVPEGNDKIPKYPVMFRRTDLTIINKIDLLPYVAFNIEEAKQDLAQINPTAQFKLVSATTGEGIDDWINWIKDVYRTCIKH</sequence>
<keyword evidence="2" id="KW-0533">Nickel</keyword>
<dbReference type="PANTHER" id="PTHR30134:SF2">
    <property type="entry name" value="HYDROGENASE MATURATION FACTOR HYPB"/>
    <property type="match status" value="1"/>
</dbReference>
<dbReference type="PIRSF" id="PIRSF005624">
    <property type="entry name" value="Ni-bind_GTPase"/>
    <property type="match status" value="1"/>
</dbReference>
<keyword evidence="6" id="KW-0862">Zinc</keyword>
<dbReference type="GO" id="GO:0051604">
    <property type="term" value="P:protein maturation"/>
    <property type="evidence" value="ECO:0007669"/>
    <property type="project" value="InterPro"/>
</dbReference>
<comment type="similarity">
    <text evidence="1">Belongs to the SIMIBI class G3E GTPase family. HypB/HupM subfamily.</text>
</comment>
<keyword evidence="5" id="KW-0378">Hydrolase</keyword>
<evidence type="ECO:0000256" key="4">
    <source>
        <dbReference type="ARBA" id="ARBA00022741"/>
    </source>
</evidence>
<dbReference type="GO" id="GO:0016151">
    <property type="term" value="F:nickel cation binding"/>
    <property type="evidence" value="ECO:0007669"/>
    <property type="project" value="InterPro"/>
</dbReference>
<dbReference type="AlphaFoldDB" id="A0AAJ5D914"/>
<evidence type="ECO:0000256" key="6">
    <source>
        <dbReference type="ARBA" id="ARBA00022833"/>
    </source>
</evidence>
<dbReference type="InterPro" id="IPR004392">
    <property type="entry name" value="Hyd_mat_HypB"/>
</dbReference>
<evidence type="ECO:0000259" key="8">
    <source>
        <dbReference type="Pfam" id="PF02492"/>
    </source>
</evidence>
<reference evidence="9 10" key="1">
    <citation type="submission" date="2018-06" db="EMBL/GenBank/DDBJ databases">
        <authorList>
            <consortium name="Pathogen Informatics"/>
            <person name="Doyle S."/>
        </authorList>
    </citation>
    <scope>NUCLEOTIDE SEQUENCE [LARGE SCALE GENOMIC DNA]</scope>
    <source>
        <strain evidence="9 10">NCTC10338</strain>
    </source>
</reference>
<proteinExistence type="inferred from homology"/>
<name>A0AAJ5D914_LYSSH</name>
<feature type="domain" description="CobW/HypB/UreG nucleotide-binding" evidence="8">
    <location>
        <begin position="40"/>
        <end position="200"/>
    </location>
</feature>
<evidence type="ECO:0000256" key="1">
    <source>
        <dbReference type="ARBA" id="ARBA00006211"/>
    </source>
</evidence>
<dbReference type="SUPFAM" id="SSF52540">
    <property type="entry name" value="P-loop containing nucleoside triphosphate hydrolases"/>
    <property type="match status" value="1"/>
</dbReference>
<dbReference type="GO" id="GO:0005525">
    <property type="term" value="F:GTP binding"/>
    <property type="evidence" value="ECO:0007669"/>
    <property type="project" value="UniProtKB-KW"/>
</dbReference>
<dbReference type="Proteomes" id="UP000255295">
    <property type="component" value="Unassembled WGS sequence"/>
</dbReference>
<evidence type="ECO:0000256" key="5">
    <source>
        <dbReference type="ARBA" id="ARBA00022801"/>
    </source>
</evidence>
<dbReference type="NCBIfam" id="TIGR00073">
    <property type="entry name" value="hypB"/>
    <property type="match status" value="1"/>
</dbReference>
<evidence type="ECO:0000256" key="7">
    <source>
        <dbReference type="ARBA" id="ARBA00023134"/>
    </source>
</evidence>
<dbReference type="GO" id="GO:0008270">
    <property type="term" value="F:zinc ion binding"/>
    <property type="evidence" value="ECO:0007669"/>
    <property type="project" value="TreeGrafter"/>
</dbReference>
<dbReference type="EMBL" id="UFSZ01000001">
    <property type="protein sequence ID" value="SUV16564.1"/>
    <property type="molecule type" value="Genomic_DNA"/>
</dbReference>
<dbReference type="CDD" id="cd05390">
    <property type="entry name" value="HypB"/>
    <property type="match status" value="1"/>
</dbReference>
<evidence type="ECO:0000313" key="10">
    <source>
        <dbReference type="Proteomes" id="UP000255295"/>
    </source>
</evidence>
<dbReference type="InterPro" id="IPR003495">
    <property type="entry name" value="CobW/HypB/UreG_nucleotide-bd"/>
</dbReference>
<organism evidence="9 10">
    <name type="scientific">Lysinibacillus sphaericus</name>
    <name type="common">Bacillus sphaericus</name>
    <dbReference type="NCBI Taxonomy" id="1421"/>
    <lineage>
        <taxon>Bacteria</taxon>
        <taxon>Bacillati</taxon>
        <taxon>Bacillota</taxon>
        <taxon>Bacilli</taxon>
        <taxon>Bacillales</taxon>
        <taxon>Bacillaceae</taxon>
        <taxon>Lysinibacillus</taxon>
    </lineage>
</organism>
<dbReference type="PANTHER" id="PTHR30134">
    <property type="entry name" value="HYDROGENASE PROTEIN ASSEMBLY PROTEIN, NICKEL CHAPERONE"/>
    <property type="match status" value="1"/>
</dbReference>
<dbReference type="GO" id="GO:0003924">
    <property type="term" value="F:GTPase activity"/>
    <property type="evidence" value="ECO:0007669"/>
    <property type="project" value="InterPro"/>
</dbReference>
<accession>A0AAJ5D914</accession>
<comment type="caution">
    <text evidence="9">The sequence shown here is derived from an EMBL/GenBank/DDBJ whole genome shotgun (WGS) entry which is preliminary data.</text>
</comment>
<keyword evidence="4" id="KW-0547">Nucleotide-binding</keyword>
<evidence type="ECO:0000313" key="9">
    <source>
        <dbReference type="EMBL" id="SUV16564.1"/>
    </source>
</evidence>
<evidence type="ECO:0000256" key="3">
    <source>
        <dbReference type="ARBA" id="ARBA00022723"/>
    </source>
</evidence>